<feature type="compositionally biased region" description="Acidic residues" evidence="2">
    <location>
        <begin position="21"/>
        <end position="40"/>
    </location>
</feature>
<dbReference type="EMBL" id="JANAVB010000600">
    <property type="protein sequence ID" value="KAJ6853459.1"/>
    <property type="molecule type" value="Genomic_DNA"/>
</dbReference>
<evidence type="ECO:0000313" key="5">
    <source>
        <dbReference type="Proteomes" id="UP001140949"/>
    </source>
</evidence>
<evidence type="ECO:0000313" key="4">
    <source>
        <dbReference type="EMBL" id="KAJ6853459.1"/>
    </source>
</evidence>
<organism evidence="4 5">
    <name type="scientific">Iris pallida</name>
    <name type="common">Sweet iris</name>
    <dbReference type="NCBI Taxonomy" id="29817"/>
    <lineage>
        <taxon>Eukaryota</taxon>
        <taxon>Viridiplantae</taxon>
        <taxon>Streptophyta</taxon>
        <taxon>Embryophyta</taxon>
        <taxon>Tracheophyta</taxon>
        <taxon>Spermatophyta</taxon>
        <taxon>Magnoliopsida</taxon>
        <taxon>Liliopsida</taxon>
        <taxon>Asparagales</taxon>
        <taxon>Iridaceae</taxon>
        <taxon>Iridoideae</taxon>
        <taxon>Irideae</taxon>
        <taxon>Iris</taxon>
    </lineage>
</organism>
<protein>
    <recommendedName>
        <fullName evidence="6">Senescence regulator</fullName>
    </recommendedName>
</protein>
<evidence type="ECO:0008006" key="6">
    <source>
        <dbReference type="Google" id="ProtNLM"/>
    </source>
</evidence>
<dbReference type="AlphaFoldDB" id="A0AAX6IJM4"/>
<sequence>MGEKKRVPSVRFLGVLKQPDSDTDTAPELDEIWPSDDPDGAEPPVDAAYFLDPDPEPEPVFPSSGFGLSALLAEDRIPAVRRPTRPVPARTAHGFGTGPDIMAKSAPMNVPTWRHARREDDAEDDGSGGGRGYGNDDDEEEEEEMVPPHVIVARSHVTTFSVFEGVGRTLKGRDLRRVRNAVFQKTGFLD</sequence>
<reference evidence="4" key="1">
    <citation type="journal article" date="2023" name="GigaByte">
        <title>Genome assembly of the bearded iris, Iris pallida Lam.</title>
        <authorList>
            <person name="Bruccoleri R.E."/>
            <person name="Oakeley E.J."/>
            <person name="Faust A.M.E."/>
            <person name="Altorfer M."/>
            <person name="Dessus-Babus S."/>
            <person name="Burckhardt D."/>
            <person name="Oertli M."/>
            <person name="Naumann U."/>
            <person name="Petersen F."/>
            <person name="Wong J."/>
        </authorList>
    </citation>
    <scope>NUCLEOTIDE SEQUENCE</scope>
    <source>
        <strain evidence="4">GSM-AAB239-AS_SAM_17_03QT</strain>
    </source>
</reference>
<dbReference type="InterPro" id="IPR007608">
    <property type="entry name" value="Senescence_reg_S40"/>
</dbReference>
<name>A0AAX6IJM4_IRIPA</name>
<gene>
    <name evidence="3" type="ORF">M6B38_200325</name>
    <name evidence="4" type="ORF">M6B38_249330</name>
</gene>
<keyword evidence="5" id="KW-1185">Reference proteome</keyword>
<proteinExistence type="inferred from homology"/>
<feature type="region of interest" description="Disordered" evidence="2">
    <location>
        <begin position="79"/>
        <end position="151"/>
    </location>
</feature>
<dbReference type="Pfam" id="PF04520">
    <property type="entry name" value="Senescence_reg"/>
    <property type="match status" value="1"/>
</dbReference>
<feature type="region of interest" description="Disordered" evidence="2">
    <location>
        <begin position="15"/>
        <end position="64"/>
    </location>
</feature>
<feature type="compositionally biased region" description="Acidic residues" evidence="2">
    <location>
        <begin position="135"/>
        <end position="145"/>
    </location>
</feature>
<dbReference type="PANTHER" id="PTHR33083">
    <property type="entry name" value="EXPRESSED PROTEIN"/>
    <property type="match status" value="1"/>
</dbReference>
<dbReference type="GO" id="GO:0010150">
    <property type="term" value="P:leaf senescence"/>
    <property type="evidence" value="ECO:0007669"/>
    <property type="project" value="UniProtKB-ARBA"/>
</dbReference>
<evidence type="ECO:0000313" key="3">
    <source>
        <dbReference type="EMBL" id="KAJ6800996.1"/>
    </source>
</evidence>
<comment type="similarity">
    <text evidence="1">Belongs to the senescence regulator S40 family.</text>
</comment>
<dbReference type="EMBL" id="JANAVB010038462">
    <property type="protein sequence ID" value="KAJ6800996.1"/>
    <property type="molecule type" value="Genomic_DNA"/>
</dbReference>
<dbReference type="Proteomes" id="UP001140949">
    <property type="component" value="Unassembled WGS sequence"/>
</dbReference>
<evidence type="ECO:0000256" key="1">
    <source>
        <dbReference type="ARBA" id="ARBA00034773"/>
    </source>
</evidence>
<reference evidence="4" key="2">
    <citation type="submission" date="2023-04" db="EMBL/GenBank/DDBJ databases">
        <authorList>
            <person name="Bruccoleri R.E."/>
            <person name="Oakeley E.J."/>
            <person name="Faust A.-M."/>
            <person name="Dessus-Babus S."/>
            <person name="Altorfer M."/>
            <person name="Burckhardt D."/>
            <person name="Oertli M."/>
            <person name="Naumann U."/>
            <person name="Petersen F."/>
            <person name="Wong J."/>
        </authorList>
    </citation>
    <scope>NUCLEOTIDE SEQUENCE</scope>
    <source>
        <strain evidence="4">GSM-AAB239-AS_SAM_17_03QT</strain>
        <tissue evidence="4">Leaf</tissue>
    </source>
</reference>
<dbReference type="PANTHER" id="PTHR33083:SF123">
    <property type="entry name" value="EXPRESSED PROTEIN"/>
    <property type="match status" value="1"/>
</dbReference>
<comment type="caution">
    <text evidence="4">The sequence shown here is derived from an EMBL/GenBank/DDBJ whole genome shotgun (WGS) entry which is preliminary data.</text>
</comment>
<evidence type="ECO:0000256" key="2">
    <source>
        <dbReference type="SAM" id="MobiDB-lite"/>
    </source>
</evidence>
<accession>A0AAX6IJM4</accession>